<accession>A0A4Q0VA65</accession>
<proteinExistence type="predicted"/>
<dbReference type="PANTHER" id="PTHR37507">
    <property type="entry name" value="SPORULATION PROTEIN YDCC"/>
    <property type="match status" value="1"/>
</dbReference>
<dbReference type="PROSITE" id="PS51257">
    <property type="entry name" value="PROKAR_LIPOPROTEIN"/>
    <property type="match status" value="1"/>
</dbReference>
<dbReference type="SUPFAM" id="SSF89392">
    <property type="entry name" value="Prokaryotic lipoproteins and lipoprotein localization factors"/>
    <property type="match status" value="1"/>
</dbReference>
<feature type="signal peptide" evidence="1">
    <location>
        <begin position="1"/>
        <end position="21"/>
    </location>
</feature>
<dbReference type="EMBL" id="QMAP01000014">
    <property type="protein sequence ID" value="RXI45087.1"/>
    <property type="molecule type" value="Genomic_DNA"/>
</dbReference>
<name>A0A4Q0VA65_CLOTA</name>
<sequence length="368" mass="42145">MIKKKIMSIFMVGLIGVTALAGCEGKNSILPEEIVAHAMEANDKNKTYYGERKMLVYEGDKVVEESSAKEWFDISKDKIRVRIEDYDKNNKPRFVSTNNGDKVILYMKDQNKALTMESIDSGSLPVKSIREETKVLLDIIKKSHEIKTLGEEKINGMHTYHLKATPNEEKSILGEQELWINKDNWFVVKSISQSANTKISCEYTKLDFSPQIKDSLFTQEIPKGVKVEKMEDVGPKTKKMDLKAVKDYLGFSFLYFNKESKIDIKDISLQQYGSKDIDDEIIMEYTKDNKPFCSISVRKDRDNIPEDAKIPGEKDINIRGQKGSVVEGNINIFLWAENNVRYSVILKDNSIKVEDFAKVLDKMSLYSQ</sequence>
<evidence type="ECO:0000313" key="2">
    <source>
        <dbReference type="EMBL" id="RXI45087.1"/>
    </source>
</evidence>
<comment type="caution">
    <text evidence="2">The sequence shown here is derived from an EMBL/GenBank/DDBJ whole genome shotgun (WGS) entry which is preliminary data.</text>
</comment>
<dbReference type="InterPro" id="IPR052944">
    <property type="entry name" value="Sporulation_related"/>
</dbReference>
<protein>
    <recommendedName>
        <fullName evidence="4">Outer membrane lipoprotein carrier protein LolA</fullName>
    </recommendedName>
</protein>
<organism evidence="2 3">
    <name type="scientific">Clostridium tetani</name>
    <dbReference type="NCBI Taxonomy" id="1513"/>
    <lineage>
        <taxon>Bacteria</taxon>
        <taxon>Bacillati</taxon>
        <taxon>Bacillota</taxon>
        <taxon>Clostridia</taxon>
        <taxon>Eubacteriales</taxon>
        <taxon>Clostridiaceae</taxon>
        <taxon>Clostridium</taxon>
    </lineage>
</organism>
<reference evidence="2 3" key="1">
    <citation type="submission" date="2018-06" db="EMBL/GenBank/DDBJ databases">
        <title>Genome conservation of Clostridium tetani.</title>
        <authorList>
            <person name="Bruggemann H."/>
            <person name="Popoff M.R."/>
        </authorList>
    </citation>
    <scope>NUCLEOTIDE SEQUENCE [LARGE SCALE GENOMIC DNA]</scope>
    <source>
        <strain evidence="2 3">2017.061</strain>
    </source>
</reference>
<feature type="chain" id="PRO_5020705915" description="Outer membrane lipoprotein carrier protein LolA" evidence="1">
    <location>
        <begin position="22"/>
        <end position="368"/>
    </location>
</feature>
<dbReference type="Proteomes" id="UP000290921">
    <property type="component" value="Unassembled WGS sequence"/>
</dbReference>
<keyword evidence="1" id="KW-0732">Signal</keyword>
<dbReference type="Gene3D" id="2.50.20.10">
    <property type="entry name" value="Lipoprotein localisation LolA/LolB/LppX"/>
    <property type="match status" value="1"/>
</dbReference>
<dbReference type="RefSeq" id="WP_206781890.1">
    <property type="nucleotide sequence ID" value="NZ_QMAP01000014.1"/>
</dbReference>
<dbReference type="PANTHER" id="PTHR37507:SF2">
    <property type="entry name" value="SPORULATION PROTEIN YDCC"/>
    <property type="match status" value="1"/>
</dbReference>
<dbReference type="AlphaFoldDB" id="A0A4Q0VA65"/>
<evidence type="ECO:0008006" key="4">
    <source>
        <dbReference type="Google" id="ProtNLM"/>
    </source>
</evidence>
<evidence type="ECO:0000313" key="3">
    <source>
        <dbReference type="Proteomes" id="UP000290921"/>
    </source>
</evidence>
<dbReference type="InterPro" id="IPR029046">
    <property type="entry name" value="LolA/LolB/LppX"/>
</dbReference>
<evidence type="ECO:0000256" key="1">
    <source>
        <dbReference type="SAM" id="SignalP"/>
    </source>
</evidence>
<gene>
    <name evidence="2" type="ORF">DP130_12605</name>
</gene>